<dbReference type="AlphaFoldDB" id="A0A2W1GFZ2"/>
<evidence type="ECO:0000313" key="2">
    <source>
        <dbReference type="EMBL" id="KAF7569548.1"/>
    </source>
</evidence>
<protein>
    <submittedName>
        <fullName evidence="3">Uncharacterized protein</fullName>
    </submittedName>
</protein>
<comment type="caution">
    <text evidence="3">The sequence shown here is derived from an EMBL/GenBank/DDBJ whole genome shotgun (WGS) entry which is preliminary data.</text>
</comment>
<evidence type="ECO:0000256" key="1">
    <source>
        <dbReference type="SAM" id="MobiDB-lite"/>
    </source>
</evidence>
<feature type="compositionally biased region" description="Basic and acidic residues" evidence="1">
    <location>
        <begin position="99"/>
        <end position="114"/>
    </location>
</feature>
<reference evidence="3" key="3">
    <citation type="journal article" date="2022" name="bioRxiv">
        <title>A global pangenome for the wheat fungal pathogen Pyrenophora tritici-repentis and prediction of effector protein structural homology.</title>
        <authorList>
            <person name="Moolhuijzen P."/>
            <person name="See P.T."/>
            <person name="Shi G."/>
            <person name="Powell H.R."/>
            <person name="Cockram J."/>
            <person name="Jorgensen L.N."/>
            <person name="Benslimane H."/>
            <person name="Strelkov S.E."/>
            <person name="Turner J."/>
            <person name="Liu Z."/>
            <person name="Moffat C.S."/>
        </authorList>
    </citation>
    <scope>NUCLEOTIDE SEQUENCE</scope>
    <source>
        <strain evidence="3">86-124</strain>
    </source>
</reference>
<dbReference type="EMBL" id="NQIK02000006">
    <property type="protein sequence ID" value="KAF7569548.1"/>
    <property type="molecule type" value="Genomic_DNA"/>
</dbReference>
<evidence type="ECO:0000313" key="3">
    <source>
        <dbReference type="EMBL" id="KAI1510336.1"/>
    </source>
</evidence>
<accession>A0A2W1GFZ2</accession>
<dbReference type="Proteomes" id="UP000249757">
    <property type="component" value="Unassembled WGS sequence"/>
</dbReference>
<feature type="region of interest" description="Disordered" evidence="1">
    <location>
        <begin position="99"/>
        <end position="121"/>
    </location>
</feature>
<sequence>MVAKKAPQKPTREPLCPSLPTEVWINILRFHTDLAHLWNTVRLVSSPLRACVERAFGEHFLPDIHIDFQLEKYNLGGKSKRPEISTRFARRGKGEDGHIAWFKDSHPDADSTREKGKRGRQHHLKIMRRWEENVDNYKAEMPNYTISIGGLVNDTEIPGLSLNISTREIKLEWKKLLQLFFREQHRLEVLKARYQADAAKKIQSNNARLRKGEKLLPSDYPAPWATAGAEIRKEIRRARLKEHYRDNEEMVWAIDSLKHFEQYGAAAGSARALKLNAELPGAGLGEKWFGSRNLVQELYLDEWSCMHRIDTKVEHIRLGI</sequence>
<reference evidence="3" key="2">
    <citation type="submission" date="2021-05" db="EMBL/GenBank/DDBJ databases">
        <authorList>
            <person name="Moolhuijzen P.M."/>
            <person name="Moffat C.S."/>
        </authorList>
    </citation>
    <scope>NUCLEOTIDE SEQUENCE</scope>
    <source>
        <strain evidence="3">86-124</strain>
    </source>
</reference>
<reference evidence="2" key="1">
    <citation type="journal article" date="2018" name="BMC Genomics">
        <title>Comparative genomics of the wheat fungal pathogen Pyrenophora tritici-repentis reveals chromosomal variations and genome plasticity.</title>
        <authorList>
            <person name="Moolhuijzen P."/>
            <person name="See P.T."/>
            <person name="Hane J.K."/>
            <person name="Shi G."/>
            <person name="Liu Z."/>
            <person name="Oliver R.P."/>
            <person name="Moffat C.S."/>
        </authorList>
    </citation>
    <scope>NUCLEOTIDE SEQUENCE [LARGE SCALE GENOMIC DNA]</scope>
    <source>
        <strain evidence="2">M4</strain>
    </source>
</reference>
<dbReference type="EMBL" id="NRDI02000017">
    <property type="protein sequence ID" value="KAI1510336.1"/>
    <property type="molecule type" value="Genomic_DNA"/>
</dbReference>
<reference evidence="4" key="4">
    <citation type="journal article" date="2022" name="Microb. Genom.">
        <title>A global pangenome for the wheat fungal pathogen Pyrenophora tritici-repentis and prediction of effector protein structural homology.</title>
        <authorList>
            <person name="Moolhuijzen P.M."/>
            <person name="See P.T."/>
            <person name="Shi G."/>
            <person name="Powell H.R."/>
            <person name="Cockram J."/>
            <person name="Jorgensen L.N."/>
            <person name="Benslimane H."/>
            <person name="Strelkov S.E."/>
            <person name="Turner J."/>
            <person name="Liu Z."/>
            <person name="Moffat C.S."/>
        </authorList>
    </citation>
    <scope>NUCLEOTIDE SEQUENCE [LARGE SCALE GENOMIC DNA]</scope>
</reference>
<proteinExistence type="predicted"/>
<organism evidence="3 4">
    <name type="scientific">Pyrenophora tritici-repentis</name>
    <dbReference type="NCBI Taxonomy" id="45151"/>
    <lineage>
        <taxon>Eukaryota</taxon>
        <taxon>Fungi</taxon>
        <taxon>Dikarya</taxon>
        <taxon>Ascomycota</taxon>
        <taxon>Pezizomycotina</taxon>
        <taxon>Dothideomycetes</taxon>
        <taxon>Pleosporomycetidae</taxon>
        <taxon>Pleosporales</taxon>
        <taxon>Pleosporineae</taxon>
        <taxon>Pleosporaceae</taxon>
        <taxon>Pyrenophora</taxon>
    </lineage>
</organism>
<evidence type="ECO:0000313" key="4">
    <source>
        <dbReference type="Proteomes" id="UP000249757"/>
    </source>
</evidence>
<dbReference type="Proteomes" id="UP000245464">
    <property type="component" value="Chromosome 6"/>
</dbReference>
<name>A0A2W1GFZ2_9PLEO</name>
<keyword evidence="4" id="KW-1185">Reference proteome</keyword>
<dbReference type="OrthoDB" id="2997776at2759"/>
<gene>
    <name evidence="3" type="ORF">Ptr86124_010782</name>
    <name evidence="2" type="ORF">PtrM4_119630</name>
</gene>